<accession>A0A498D2A5</accession>
<dbReference type="Pfam" id="PF03480">
    <property type="entry name" value="DctP"/>
    <property type="match status" value="1"/>
</dbReference>
<dbReference type="EMBL" id="RCHT01000005">
    <property type="protein sequence ID" value="RLL12771.1"/>
    <property type="molecule type" value="Genomic_DNA"/>
</dbReference>
<dbReference type="AlphaFoldDB" id="A0A498D2A5"/>
<dbReference type="PANTHER" id="PTHR33376:SF7">
    <property type="entry name" value="C4-DICARBOXYLATE-BINDING PROTEIN DCTB"/>
    <property type="match status" value="1"/>
</dbReference>
<evidence type="ECO:0000256" key="3">
    <source>
        <dbReference type="ARBA" id="ARBA00022729"/>
    </source>
</evidence>
<evidence type="ECO:0008006" key="7">
    <source>
        <dbReference type="Google" id="ProtNLM"/>
    </source>
</evidence>
<evidence type="ECO:0000256" key="2">
    <source>
        <dbReference type="ARBA" id="ARBA00022448"/>
    </source>
</evidence>
<evidence type="ECO:0000256" key="4">
    <source>
        <dbReference type="SAM" id="SignalP"/>
    </source>
</evidence>
<dbReference type="Proteomes" id="UP000276301">
    <property type="component" value="Unassembled WGS sequence"/>
</dbReference>
<dbReference type="GO" id="GO:0055085">
    <property type="term" value="P:transmembrane transport"/>
    <property type="evidence" value="ECO:0007669"/>
    <property type="project" value="InterPro"/>
</dbReference>
<feature type="signal peptide" evidence="4">
    <location>
        <begin position="1"/>
        <end position="23"/>
    </location>
</feature>
<keyword evidence="3 4" id="KW-0732">Signal</keyword>
<evidence type="ECO:0000313" key="5">
    <source>
        <dbReference type="EMBL" id="RLL12771.1"/>
    </source>
</evidence>
<keyword evidence="2" id="KW-0813">Transport</keyword>
<dbReference type="InterPro" id="IPR038404">
    <property type="entry name" value="TRAP_DctP_sf"/>
</dbReference>
<protein>
    <recommendedName>
        <fullName evidence="7">C4-dicarboxylate ABC transporter</fullName>
    </recommendedName>
</protein>
<evidence type="ECO:0000313" key="6">
    <source>
        <dbReference type="Proteomes" id="UP000276301"/>
    </source>
</evidence>
<dbReference type="Gene3D" id="3.40.190.170">
    <property type="entry name" value="Bacterial extracellular solute-binding protein, family 7"/>
    <property type="match status" value="1"/>
</dbReference>
<comment type="caution">
    <text evidence="5">The sequence shown here is derived from an EMBL/GenBank/DDBJ whole genome shotgun (WGS) entry which is preliminary data.</text>
</comment>
<dbReference type="PANTHER" id="PTHR33376">
    <property type="match status" value="1"/>
</dbReference>
<evidence type="ECO:0000256" key="1">
    <source>
        <dbReference type="ARBA" id="ARBA00009023"/>
    </source>
</evidence>
<dbReference type="RefSeq" id="WP_121586420.1">
    <property type="nucleotide sequence ID" value="NZ_RCHT01000005.1"/>
</dbReference>
<organism evidence="5 6">
    <name type="scientific">Anaerotruncus massiliensis</name>
    <name type="common">ex Liu et al. 2021</name>
    <dbReference type="NCBI Taxonomy" id="2321404"/>
    <lineage>
        <taxon>Bacteria</taxon>
        <taxon>Bacillati</taxon>
        <taxon>Bacillota</taxon>
        <taxon>Clostridia</taxon>
        <taxon>Eubacteriales</taxon>
        <taxon>Oscillospiraceae</taxon>
        <taxon>Anaerotruncus</taxon>
    </lineage>
</organism>
<name>A0A498D2A5_9FIRM</name>
<dbReference type="PROSITE" id="PS51257">
    <property type="entry name" value="PROKAR_LIPOPROTEIN"/>
    <property type="match status" value="1"/>
</dbReference>
<proteinExistence type="inferred from homology"/>
<sequence length="358" mass="38702">MKIGRRALALALSLALLCSCAPMEPGTQESEPMRVVRVLTLLVPNTLDQVVLEQADAFAADAARLSGGQLVIDVRTGRAPANALTGGEADLAFLRNAQMAQLDERFSTFALPFLYDDHQHLSLALNSEELLGRLNTGLQPRGIRLLNAFYSGSAFLVSTKGELRTPSDYKGIAAALRTDNADKLAVFSSLGARVLPYSASAIPNMLGAQAELLPEGADGPAEEVTVDTIEVDTEQALALEADPNTLFFIKSYHAAAPLWLGANEQSLASLTDYERAVLSEACAGLLAGLERVYTDREAAAFDELRARGVEVVEIERQQVSAVLYDSSRNLPLDPGRYLPPAYFDRRLYEIIQSYSPLS</sequence>
<feature type="chain" id="PRO_5019863652" description="C4-dicarboxylate ABC transporter" evidence="4">
    <location>
        <begin position="24"/>
        <end position="358"/>
    </location>
</feature>
<keyword evidence="6" id="KW-1185">Reference proteome</keyword>
<comment type="similarity">
    <text evidence="1">Belongs to the bacterial solute-binding protein 7 family.</text>
</comment>
<dbReference type="InterPro" id="IPR018389">
    <property type="entry name" value="DctP_fam"/>
</dbReference>
<reference evidence="5 6" key="1">
    <citation type="submission" date="2018-10" db="EMBL/GenBank/DDBJ databases">
        <title>Anaerotruncus faecis sp. nov., isolated from human feces.</title>
        <authorList>
            <person name="Wang Y.-J."/>
        </authorList>
    </citation>
    <scope>NUCLEOTIDE SEQUENCE [LARGE SCALE GENOMIC DNA]</scope>
    <source>
        <strain evidence="5 6">22A2-44</strain>
    </source>
</reference>
<gene>
    <name evidence="5" type="ORF">D4A47_05015</name>
</gene>